<proteinExistence type="predicted"/>
<dbReference type="InterPro" id="IPR015168">
    <property type="entry name" value="SsuA/THI5"/>
</dbReference>
<dbReference type="AlphaFoldDB" id="A0A2M8YZH0"/>
<dbReference type="EMBL" id="PGET01000001">
    <property type="protein sequence ID" value="PJJ26591.1"/>
    <property type="molecule type" value="Genomic_DNA"/>
</dbReference>
<dbReference type="OrthoDB" id="9814375at2"/>
<feature type="compositionally biased region" description="Basic and acidic residues" evidence="1">
    <location>
        <begin position="35"/>
        <end position="54"/>
    </location>
</feature>
<dbReference type="SUPFAM" id="SSF53850">
    <property type="entry name" value="Periplasmic binding protein-like II"/>
    <property type="match status" value="1"/>
</dbReference>
<feature type="region of interest" description="Disordered" evidence="1">
    <location>
        <begin position="24"/>
        <end position="54"/>
    </location>
</feature>
<organism evidence="4 5">
    <name type="scientific">[Clostridium] celerecrescens 18A</name>
    <dbReference type="NCBI Taxonomy" id="1286362"/>
    <lineage>
        <taxon>Bacteria</taxon>
        <taxon>Bacillati</taxon>
        <taxon>Bacillota</taxon>
        <taxon>Clostridia</taxon>
        <taxon>Lachnospirales</taxon>
        <taxon>Lachnospiraceae</taxon>
        <taxon>Lacrimispora</taxon>
    </lineage>
</organism>
<evidence type="ECO:0000313" key="5">
    <source>
        <dbReference type="Proteomes" id="UP000231092"/>
    </source>
</evidence>
<comment type="caution">
    <text evidence="4">The sequence shown here is derived from an EMBL/GenBank/DDBJ whole genome shotgun (WGS) entry which is preliminary data.</text>
</comment>
<evidence type="ECO:0000256" key="1">
    <source>
        <dbReference type="SAM" id="MobiDB-lite"/>
    </source>
</evidence>
<dbReference type="InterPro" id="IPR027024">
    <property type="entry name" value="UCP027386_ABC_sbc_TM0202"/>
</dbReference>
<evidence type="ECO:0000313" key="4">
    <source>
        <dbReference type="EMBL" id="PJJ26591.1"/>
    </source>
</evidence>
<dbReference type="PANTHER" id="PTHR30024:SF46">
    <property type="entry name" value="ABC TRANSPORTER, SUBSTRATE-BINDING LIPOPROTEIN"/>
    <property type="match status" value="1"/>
</dbReference>
<name>A0A2M8YZH0_9FIRM</name>
<dbReference type="Gene3D" id="3.40.190.10">
    <property type="entry name" value="Periplasmic binding protein-like II"/>
    <property type="match status" value="2"/>
</dbReference>
<gene>
    <name evidence="4" type="ORF">H171_0027</name>
</gene>
<dbReference type="PROSITE" id="PS51257">
    <property type="entry name" value="PROKAR_LIPOPROTEIN"/>
    <property type="match status" value="1"/>
</dbReference>
<evidence type="ECO:0000259" key="3">
    <source>
        <dbReference type="Pfam" id="PF09084"/>
    </source>
</evidence>
<sequence>MKKALSLLMAFAVTAAVLSGCAKGGAENPQATSVSEKESTSETAEETSKAQEPADRYTLKIGSLKGPTSMGLVKLMDQSEKGNAEGSYDFTMVTAADELLGKIVSKDLDIALVPANMASIIYNKTNHEVTVLDINTLGVLYGVSADDSIKTAADLKGKTVYLTGKGTTPDYALQHVLKASGLTADDITLEYKSEAAEVVSILKEKPDAVGLLPQPFVTAAMAQNDSLKMVLDLTKEWDATAGESGGSLVTGVTICRNDVIKDHGEAIAAFMAEHKESAEFANANVAETAALVAAAGIIEKAPVAEKAIPYCSITYVDGDRMKSLLSGYLKVLFDMEPSSVGGTLPADDFYYMP</sequence>
<dbReference type="PANTHER" id="PTHR30024">
    <property type="entry name" value="ALIPHATIC SULFONATES-BINDING PROTEIN-RELATED"/>
    <property type="match status" value="1"/>
</dbReference>
<dbReference type="Proteomes" id="UP000231092">
    <property type="component" value="Unassembled WGS sequence"/>
</dbReference>
<feature type="chain" id="PRO_5039123136" evidence="2">
    <location>
        <begin position="23"/>
        <end position="353"/>
    </location>
</feature>
<dbReference type="RefSeq" id="WP_100303338.1">
    <property type="nucleotide sequence ID" value="NZ_PGET01000001.1"/>
</dbReference>
<reference evidence="4 5" key="1">
    <citation type="submission" date="2017-11" db="EMBL/GenBank/DDBJ databases">
        <title>Understudied soil microbes with underappreciated capabilities: Untangling the Clostridium saccharolyticum group.</title>
        <authorList>
            <person name="Leschine S."/>
        </authorList>
    </citation>
    <scope>NUCLEOTIDE SEQUENCE [LARGE SCALE GENOMIC DNA]</scope>
    <source>
        <strain evidence="4 5">18A</strain>
    </source>
</reference>
<feature type="domain" description="SsuA/THI5-like" evidence="3">
    <location>
        <begin position="131"/>
        <end position="284"/>
    </location>
</feature>
<dbReference type="Pfam" id="PF09084">
    <property type="entry name" value="NMT1"/>
    <property type="match status" value="1"/>
</dbReference>
<dbReference type="PIRSF" id="PIRSF027386">
    <property type="entry name" value="UCP027386_ABC_sbc_TM0202"/>
    <property type="match status" value="1"/>
</dbReference>
<evidence type="ECO:0000256" key="2">
    <source>
        <dbReference type="SAM" id="SignalP"/>
    </source>
</evidence>
<feature type="signal peptide" evidence="2">
    <location>
        <begin position="1"/>
        <end position="22"/>
    </location>
</feature>
<accession>A0A2M8YZH0</accession>
<protein>
    <submittedName>
        <fullName evidence="4">NitT/TauT family transport system substrate-binding protein</fullName>
    </submittedName>
</protein>
<keyword evidence="2" id="KW-0732">Signal</keyword>